<sequence length="71" mass="7429">MAIPARAHLISKKSGLAIDIEGANPADGTRAVQWNLTGNAVKDASTTPGAPLVQTDLGKLDHQLWQLKAVS</sequence>
<dbReference type="RefSeq" id="WP_113982542.1">
    <property type="nucleotide sequence ID" value="NZ_QMEY01000009.1"/>
</dbReference>
<proteinExistence type="predicted"/>
<dbReference type="CDD" id="cd00161">
    <property type="entry name" value="beta-trefoil_Ricin-like"/>
    <property type="match status" value="1"/>
</dbReference>
<accession>A0A366LWI5</accession>
<protein>
    <recommendedName>
        <fullName evidence="3">Ricin B lectin domain-containing protein</fullName>
    </recommendedName>
</protein>
<evidence type="ECO:0008006" key="3">
    <source>
        <dbReference type="Google" id="ProtNLM"/>
    </source>
</evidence>
<keyword evidence="2" id="KW-1185">Reference proteome</keyword>
<dbReference type="SUPFAM" id="SSF50370">
    <property type="entry name" value="Ricin B-like lectins"/>
    <property type="match status" value="1"/>
</dbReference>
<dbReference type="AlphaFoldDB" id="A0A366LWI5"/>
<dbReference type="InterPro" id="IPR035992">
    <property type="entry name" value="Ricin_B-like_lectins"/>
</dbReference>
<dbReference type="Proteomes" id="UP000253303">
    <property type="component" value="Unassembled WGS sequence"/>
</dbReference>
<evidence type="ECO:0000313" key="1">
    <source>
        <dbReference type="EMBL" id="RBQ17940.1"/>
    </source>
</evidence>
<evidence type="ECO:0000313" key="2">
    <source>
        <dbReference type="Proteomes" id="UP000253303"/>
    </source>
</evidence>
<organism evidence="1 2">
    <name type="scientific">Spongiactinospora rosea</name>
    <dbReference type="NCBI Taxonomy" id="2248750"/>
    <lineage>
        <taxon>Bacteria</taxon>
        <taxon>Bacillati</taxon>
        <taxon>Actinomycetota</taxon>
        <taxon>Actinomycetes</taxon>
        <taxon>Streptosporangiales</taxon>
        <taxon>Streptosporangiaceae</taxon>
        <taxon>Spongiactinospora</taxon>
    </lineage>
</organism>
<dbReference type="OrthoDB" id="5958808at2"/>
<gene>
    <name evidence="1" type="ORF">DP939_21435</name>
</gene>
<comment type="caution">
    <text evidence="1">The sequence shown here is derived from an EMBL/GenBank/DDBJ whole genome shotgun (WGS) entry which is preliminary data.</text>
</comment>
<name>A0A366LWI5_9ACTN</name>
<reference evidence="1 2" key="1">
    <citation type="submission" date="2018-06" db="EMBL/GenBank/DDBJ databases">
        <title>Sphaerisporangium craniellae sp. nov., isolated from a marine sponge in the South China Sea.</title>
        <authorList>
            <person name="Li L."/>
        </authorList>
    </citation>
    <scope>NUCLEOTIDE SEQUENCE [LARGE SCALE GENOMIC DNA]</scope>
    <source>
        <strain evidence="1 2">LHW63015</strain>
    </source>
</reference>
<dbReference type="EMBL" id="QMEY01000009">
    <property type="protein sequence ID" value="RBQ17940.1"/>
    <property type="molecule type" value="Genomic_DNA"/>
</dbReference>